<reference evidence="3" key="1">
    <citation type="submission" date="2017-02" db="EMBL/GenBank/DDBJ databases">
        <authorList>
            <person name="Tafer H."/>
            <person name="Lopandic K."/>
        </authorList>
    </citation>
    <scope>NUCLEOTIDE SEQUENCE [LARGE SCALE GENOMIC DNA]</scope>
    <source>
        <strain evidence="3">CBS 366.77</strain>
    </source>
</reference>
<feature type="transmembrane region" description="Helical" evidence="1">
    <location>
        <begin position="37"/>
        <end position="56"/>
    </location>
</feature>
<protein>
    <submittedName>
        <fullName evidence="2">Uncharacterized protein</fullName>
    </submittedName>
</protein>
<dbReference type="EMBL" id="MVGC01000314">
    <property type="protein sequence ID" value="RJE20369.1"/>
    <property type="molecule type" value="Genomic_DNA"/>
</dbReference>
<evidence type="ECO:0000313" key="2">
    <source>
        <dbReference type="EMBL" id="RJE20369.1"/>
    </source>
</evidence>
<evidence type="ECO:0000256" key="1">
    <source>
        <dbReference type="SAM" id="Phobius"/>
    </source>
</evidence>
<sequence>MAMLDPFLSSFMPHLPALPDMITNIKGVKAQIEKNNIAIGICAPVVTTFFLCRVYSRRRVQRVWVLED</sequence>
<keyword evidence="1" id="KW-0812">Transmembrane</keyword>
<comment type="caution">
    <text evidence="2">The sequence shown here is derived from an EMBL/GenBank/DDBJ whole genome shotgun (WGS) entry which is preliminary data.</text>
</comment>
<dbReference type="OrthoDB" id="5342292at2759"/>
<feature type="non-terminal residue" evidence="2">
    <location>
        <position position="68"/>
    </location>
</feature>
<keyword evidence="1" id="KW-1133">Transmembrane helix</keyword>
<dbReference type="Proteomes" id="UP000266188">
    <property type="component" value="Unassembled WGS sequence"/>
</dbReference>
<keyword evidence="1" id="KW-0472">Membrane</keyword>
<gene>
    <name evidence="2" type="ORF">PHISCL_07308</name>
</gene>
<accession>A0A3A2ZB47</accession>
<organism evidence="2 3">
    <name type="scientific">Aspergillus sclerotialis</name>
    <dbReference type="NCBI Taxonomy" id="2070753"/>
    <lineage>
        <taxon>Eukaryota</taxon>
        <taxon>Fungi</taxon>
        <taxon>Dikarya</taxon>
        <taxon>Ascomycota</taxon>
        <taxon>Pezizomycotina</taxon>
        <taxon>Eurotiomycetes</taxon>
        <taxon>Eurotiomycetidae</taxon>
        <taxon>Eurotiales</taxon>
        <taxon>Aspergillaceae</taxon>
        <taxon>Aspergillus</taxon>
        <taxon>Aspergillus subgen. Polypaecilum</taxon>
    </lineage>
</organism>
<keyword evidence="3" id="KW-1185">Reference proteome</keyword>
<name>A0A3A2ZB47_9EURO</name>
<evidence type="ECO:0000313" key="3">
    <source>
        <dbReference type="Proteomes" id="UP000266188"/>
    </source>
</evidence>
<dbReference type="AlphaFoldDB" id="A0A3A2ZB47"/>
<proteinExistence type="predicted"/>